<dbReference type="InterPro" id="IPR033704">
    <property type="entry name" value="dUTPase_trimeric"/>
</dbReference>
<proteinExistence type="inferred from homology"/>
<dbReference type="GO" id="GO:0006226">
    <property type="term" value="P:dUMP biosynthetic process"/>
    <property type="evidence" value="ECO:0007669"/>
    <property type="project" value="InterPro"/>
</dbReference>
<accession>A0A644TJD5</accession>
<dbReference type="AlphaFoldDB" id="A0A644TJD5"/>
<dbReference type="InterPro" id="IPR029054">
    <property type="entry name" value="dUTPase-like"/>
</dbReference>
<protein>
    <recommendedName>
        <fullName evidence="2">dUTP diphosphatase</fullName>
        <ecNumber evidence="2">3.6.1.23</ecNumber>
    </recommendedName>
</protein>
<dbReference type="EMBL" id="VSSQ01000035">
    <property type="protein sequence ID" value="MPL67068.1"/>
    <property type="molecule type" value="Genomic_DNA"/>
</dbReference>
<evidence type="ECO:0000259" key="5">
    <source>
        <dbReference type="Pfam" id="PF00692"/>
    </source>
</evidence>
<reference evidence="6" key="1">
    <citation type="submission" date="2019-08" db="EMBL/GenBank/DDBJ databases">
        <authorList>
            <person name="Kucharzyk K."/>
            <person name="Murdoch R.W."/>
            <person name="Higgins S."/>
            <person name="Loffler F."/>
        </authorList>
    </citation>
    <scope>NUCLEOTIDE SEQUENCE</scope>
</reference>
<dbReference type="GO" id="GO:0004170">
    <property type="term" value="F:dUTP diphosphatase activity"/>
    <property type="evidence" value="ECO:0007669"/>
    <property type="project" value="UniProtKB-EC"/>
</dbReference>
<comment type="caution">
    <text evidence="6">The sequence shown here is derived from an EMBL/GenBank/DDBJ whole genome shotgun (WGS) entry which is preliminary data.</text>
</comment>
<gene>
    <name evidence="6" type="primary">dut_4</name>
    <name evidence="6" type="ORF">SDC9_12758</name>
</gene>
<evidence type="ECO:0000256" key="2">
    <source>
        <dbReference type="ARBA" id="ARBA00012379"/>
    </source>
</evidence>
<keyword evidence="4" id="KW-0546">Nucleotide metabolism</keyword>
<dbReference type="CDD" id="cd07557">
    <property type="entry name" value="trimeric_dUTPase"/>
    <property type="match status" value="1"/>
</dbReference>
<dbReference type="PANTHER" id="PTHR11241">
    <property type="entry name" value="DEOXYURIDINE 5'-TRIPHOSPHATE NUCLEOTIDOHYDROLASE"/>
    <property type="match status" value="1"/>
</dbReference>
<evidence type="ECO:0000256" key="1">
    <source>
        <dbReference type="ARBA" id="ARBA00006581"/>
    </source>
</evidence>
<sequence length="149" mass="16577">MKIRGFEKISKYAKVDFPMPERKTKGSAGYDICVPEDVTLPVNKLVMVPTGIKAYMQINEYLGIHIRSSMAVKKSISLVNNQGIVDSDYYNNADNEGHIMLALVNHGDDALVLKKGERIAQGIFYEYLTIDEDNIDDKAIRSGGFGSTK</sequence>
<evidence type="ECO:0000256" key="4">
    <source>
        <dbReference type="ARBA" id="ARBA00023080"/>
    </source>
</evidence>
<organism evidence="6">
    <name type="scientific">bioreactor metagenome</name>
    <dbReference type="NCBI Taxonomy" id="1076179"/>
    <lineage>
        <taxon>unclassified sequences</taxon>
        <taxon>metagenomes</taxon>
        <taxon>ecological metagenomes</taxon>
    </lineage>
</organism>
<dbReference type="Gene3D" id="2.70.40.10">
    <property type="match status" value="1"/>
</dbReference>
<evidence type="ECO:0000256" key="3">
    <source>
        <dbReference type="ARBA" id="ARBA00022801"/>
    </source>
</evidence>
<dbReference type="GO" id="GO:0046081">
    <property type="term" value="P:dUTP catabolic process"/>
    <property type="evidence" value="ECO:0007669"/>
    <property type="project" value="InterPro"/>
</dbReference>
<keyword evidence="3 6" id="KW-0378">Hydrolase</keyword>
<evidence type="ECO:0000313" key="6">
    <source>
        <dbReference type="EMBL" id="MPL67068.1"/>
    </source>
</evidence>
<dbReference type="InterPro" id="IPR008181">
    <property type="entry name" value="dUTPase"/>
</dbReference>
<dbReference type="SUPFAM" id="SSF51283">
    <property type="entry name" value="dUTPase-like"/>
    <property type="match status" value="1"/>
</dbReference>
<dbReference type="EC" id="3.6.1.23" evidence="2"/>
<comment type="similarity">
    <text evidence="1">Belongs to the dUTPase family.</text>
</comment>
<dbReference type="PANTHER" id="PTHR11241:SF0">
    <property type="entry name" value="DEOXYURIDINE 5'-TRIPHOSPHATE NUCLEOTIDOHYDROLASE"/>
    <property type="match status" value="1"/>
</dbReference>
<dbReference type="InterPro" id="IPR036157">
    <property type="entry name" value="dUTPase-like_sf"/>
</dbReference>
<feature type="domain" description="dUTPase-like" evidence="5">
    <location>
        <begin position="17"/>
        <end position="148"/>
    </location>
</feature>
<name>A0A644TJD5_9ZZZZ</name>
<dbReference type="GO" id="GO:0000287">
    <property type="term" value="F:magnesium ion binding"/>
    <property type="evidence" value="ECO:0007669"/>
    <property type="project" value="InterPro"/>
</dbReference>
<dbReference type="Pfam" id="PF00692">
    <property type="entry name" value="dUTPase"/>
    <property type="match status" value="1"/>
</dbReference>